<proteinExistence type="predicted"/>
<gene>
    <name evidence="1" type="ORF">NK118_15410</name>
</gene>
<comment type="caution">
    <text evidence="1">The sequence shown here is derived from an EMBL/GenBank/DDBJ whole genome shotgun (WGS) entry which is preliminary data.</text>
</comment>
<evidence type="ECO:0000313" key="2">
    <source>
        <dbReference type="Proteomes" id="UP001523565"/>
    </source>
</evidence>
<name>A0ABT1EPK7_9FIRM</name>
<accession>A0ABT1EPK7</accession>
<evidence type="ECO:0000313" key="1">
    <source>
        <dbReference type="EMBL" id="MCP1111631.1"/>
    </source>
</evidence>
<reference evidence="1 2" key="1">
    <citation type="journal article" date="2022" name="Genome Biol. Evol.">
        <title>Host diet, physiology and behaviors set the stage for Lachnospiraceae cladogenesis.</title>
        <authorList>
            <person name="Vera-Ponce De Leon A."/>
            <person name="Schneider M."/>
            <person name="Jahnes B.C."/>
            <person name="Sadowski V."/>
            <person name="Camuy-Velez L.A."/>
            <person name="Duan J."/>
            <person name="Sabree Z.L."/>
        </authorList>
    </citation>
    <scope>NUCLEOTIDE SEQUENCE [LARGE SCALE GENOMIC DNA]</scope>
    <source>
        <strain evidence="1 2">PAL227</strain>
    </source>
</reference>
<keyword evidence="2" id="KW-1185">Reference proteome</keyword>
<dbReference type="EMBL" id="JAMZFV010000081">
    <property type="protein sequence ID" value="MCP1111631.1"/>
    <property type="molecule type" value="Genomic_DNA"/>
</dbReference>
<dbReference type="Proteomes" id="UP001523565">
    <property type="component" value="Unassembled WGS sequence"/>
</dbReference>
<dbReference type="RefSeq" id="WP_262070480.1">
    <property type="nucleotide sequence ID" value="NZ_JAMXOC010000081.1"/>
</dbReference>
<sequence>KKVDKEFEVTVAFEPYLMGIQEIVANLETEFSNRIDTEAVMQQLASGEITEEDVKQMSYEVYLDMVRERIDTPSYGEEEQMVLHVRITDDGFYTIDETDVSELDSKMFVL</sequence>
<organism evidence="1 2">
    <name type="scientific">Ohessyouella blattaphilus</name>
    <dbReference type="NCBI Taxonomy" id="2949333"/>
    <lineage>
        <taxon>Bacteria</taxon>
        <taxon>Bacillati</taxon>
        <taxon>Bacillota</taxon>
        <taxon>Clostridia</taxon>
        <taxon>Lachnospirales</taxon>
        <taxon>Lachnospiraceae</taxon>
        <taxon>Ohessyouella</taxon>
    </lineage>
</organism>
<protein>
    <recommendedName>
        <fullName evidence="3">Trigger factor</fullName>
    </recommendedName>
</protein>
<evidence type="ECO:0008006" key="3">
    <source>
        <dbReference type="Google" id="ProtNLM"/>
    </source>
</evidence>
<feature type="non-terminal residue" evidence="1">
    <location>
        <position position="1"/>
    </location>
</feature>